<protein>
    <submittedName>
        <fullName evidence="6">ARM repeat-containing protein</fullName>
    </submittedName>
</protein>
<dbReference type="Pfam" id="PF03810">
    <property type="entry name" value="IBN_N"/>
    <property type="match status" value="1"/>
</dbReference>
<dbReference type="GO" id="GO:0006606">
    <property type="term" value="P:protein import into nucleus"/>
    <property type="evidence" value="ECO:0007669"/>
    <property type="project" value="TreeGrafter"/>
</dbReference>
<gene>
    <name evidence="6" type="ORF">K402DRAFT_398306</name>
</gene>
<evidence type="ECO:0000256" key="3">
    <source>
        <dbReference type="ARBA" id="ARBA00022448"/>
    </source>
</evidence>
<keyword evidence="4" id="KW-0539">Nucleus</keyword>
<dbReference type="SUPFAM" id="SSF48371">
    <property type="entry name" value="ARM repeat"/>
    <property type="match status" value="1"/>
</dbReference>
<evidence type="ECO:0000259" key="5">
    <source>
        <dbReference type="PROSITE" id="PS50166"/>
    </source>
</evidence>
<sequence length="1152" mass="130353">MPPIPQPLTVDFVYQVLSTANSNRRREREQCLKVIEQLQHTSGYFYILQDIYSAGDNALFEVRLLAIIQFRQGMEKYWRSSAKHAISRDEKDAIRNRMLSLHFRLDNDQIAKWSAFVIGLVGRIELREQNGLWRTSLQTLGEILAEQDAEPQQHTARLASVLGMDQNAPDLDKLVGADLVRTNAILALHTMVKTVAKAPTLAVKAELAKVGEAFVPQTLVIMQSAVNTWVECTGKVRERHDRIQQLHNEAPPGTSAADTMRQDLLDAQKYSRLRDMATARDLCCWKLLRRLLPFAYPYPHRDQSLNEFWHDIVKVKLSEYYSLAHRVDFMGQKHAYFAIESITKLHADVAKRDPVAFLNLKGSVELMSWYWGQTKQYILPQGITFDAPNPVPRYGGIFNTDIPEKIDSSSSPEEVTIKVEDSVARRAFQILGFLYMLMDPSKKGATLSLSKRNEDAQYEEDRKEALRLANDLLFTNDSVDHIYRQIVGDVFSETGDELGSWNDPEDWDLMELGENPEDGYDILSVRKGAEKLFLAFMRPHKELIAPHLVSEFRAALEASPTTPANVLHKKASYYAMALTYPLIWDLVDANGIIQNVLVNEVKNVFVGSELATPLIRSRIALLLGSFLPLEVAKETLAPAYEIFAFLLDPNIEHNDLRVRYTATRALKIAVDSWYFDGVIFQPYCDSILVGLVRLLESGGILVPGIVLSILQTIDTIIEQMGDKVTEKAASLLEVLPVLWDKVGDVGADLFKQEILVCFTSLCRSMGSVSRQHQVLILKPIQAMTSNLEDPSNKFLLGEALTLWKTLIGNTATEDLSDELERMYSSVPFLFTVAGDDHAKELIAIAHHYLCLKGPPLYSANYCDRPAFLQALAPLFTLNHSRTEPTRPDLVHPVSNYFEAWIETIRLRGDPADMKAFVIELKESGIVEHILSALVDSYGKHSGLQTNGPQRFTEVGIEGQAETCFVAIIARMLLLDPWETVMMVGALLEADRLAKIVDEMLFVTGSEWGLPLKLFTLALSKLWEVQSLYQELLIPRVPKFADLWTRVWKDIIEVTDEGPHDPLLTLTRPTKSPNENWAEYRDRLTLWLDGTRQVHMGEHIRRMWQDIRVASSQLGIMFWVPQTPEEWAVMQEFAEVCGCYYSGTGTEGTERTG</sequence>
<dbReference type="Pfam" id="PF25758">
    <property type="entry name" value="TPR_IPO11"/>
    <property type="match status" value="1"/>
</dbReference>
<keyword evidence="7" id="KW-1185">Reference proteome</keyword>
<feature type="domain" description="Importin N-terminal" evidence="5">
    <location>
        <begin position="31"/>
        <end position="104"/>
    </location>
</feature>
<dbReference type="GO" id="GO:0005829">
    <property type="term" value="C:cytosol"/>
    <property type="evidence" value="ECO:0007669"/>
    <property type="project" value="TreeGrafter"/>
</dbReference>
<proteinExistence type="inferred from homology"/>
<dbReference type="InterPro" id="IPR016024">
    <property type="entry name" value="ARM-type_fold"/>
</dbReference>
<dbReference type="AlphaFoldDB" id="A0A6G1GL26"/>
<dbReference type="InterPro" id="IPR058669">
    <property type="entry name" value="TPR_IPO7/11-like"/>
</dbReference>
<dbReference type="Gene3D" id="1.25.10.10">
    <property type="entry name" value="Leucine-rich Repeat Variant"/>
    <property type="match status" value="1"/>
</dbReference>
<dbReference type="EMBL" id="ML977195">
    <property type="protein sequence ID" value="KAF1981663.1"/>
    <property type="molecule type" value="Genomic_DNA"/>
</dbReference>
<dbReference type="PROSITE" id="PS50166">
    <property type="entry name" value="IMPORTIN_B_NT"/>
    <property type="match status" value="1"/>
</dbReference>
<dbReference type="InterPro" id="IPR001494">
    <property type="entry name" value="Importin-beta_N"/>
</dbReference>
<comment type="similarity">
    <text evidence="2">Belongs to the importin beta family.</text>
</comment>
<organism evidence="6 7">
    <name type="scientific">Aulographum hederae CBS 113979</name>
    <dbReference type="NCBI Taxonomy" id="1176131"/>
    <lineage>
        <taxon>Eukaryota</taxon>
        <taxon>Fungi</taxon>
        <taxon>Dikarya</taxon>
        <taxon>Ascomycota</taxon>
        <taxon>Pezizomycotina</taxon>
        <taxon>Dothideomycetes</taxon>
        <taxon>Pleosporomycetidae</taxon>
        <taxon>Aulographales</taxon>
        <taxon>Aulographaceae</taxon>
    </lineage>
</organism>
<dbReference type="PANTHER" id="PTHR10997">
    <property type="entry name" value="IMPORTIN-7, 8, 11"/>
    <property type="match status" value="1"/>
</dbReference>
<name>A0A6G1GL26_9PEZI</name>
<dbReference type="InterPro" id="IPR011989">
    <property type="entry name" value="ARM-like"/>
</dbReference>
<evidence type="ECO:0000256" key="4">
    <source>
        <dbReference type="ARBA" id="ARBA00023242"/>
    </source>
</evidence>
<evidence type="ECO:0000313" key="6">
    <source>
        <dbReference type="EMBL" id="KAF1981663.1"/>
    </source>
</evidence>
<dbReference type="GO" id="GO:0031267">
    <property type="term" value="F:small GTPase binding"/>
    <property type="evidence" value="ECO:0007669"/>
    <property type="project" value="InterPro"/>
</dbReference>
<keyword evidence="3" id="KW-0813">Transport</keyword>
<dbReference type="PANTHER" id="PTHR10997:SF7">
    <property type="entry name" value="IMPORTIN-11"/>
    <property type="match status" value="1"/>
</dbReference>
<dbReference type="OrthoDB" id="361693at2759"/>
<evidence type="ECO:0000256" key="2">
    <source>
        <dbReference type="ARBA" id="ARBA00007991"/>
    </source>
</evidence>
<dbReference type="GO" id="GO:0005635">
    <property type="term" value="C:nuclear envelope"/>
    <property type="evidence" value="ECO:0007669"/>
    <property type="project" value="TreeGrafter"/>
</dbReference>
<evidence type="ECO:0000313" key="7">
    <source>
        <dbReference type="Proteomes" id="UP000800041"/>
    </source>
</evidence>
<reference evidence="6" key="1">
    <citation type="journal article" date="2020" name="Stud. Mycol.">
        <title>101 Dothideomycetes genomes: a test case for predicting lifestyles and emergence of pathogens.</title>
        <authorList>
            <person name="Haridas S."/>
            <person name="Albert R."/>
            <person name="Binder M."/>
            <person name="Bloem J."/>
            <person name="Labutti K."/>
            <person name="Salamov A."/>
            <person name="Andreopoulos B."/>
            <person name="Baker S."/>
            <person name="Barry K."/>
            <person name="Bills G."/>
            <person name="Bluhm B."/>
            <person name="Cannon C."/>
            <person name="Castanera R."/>
            <person name="Culley D."/>
            <person name="Daum C."/>
            <person name="Ezra D."/>
            <person name="Gonzalez J."/>
            <person name="Henrissat B."/>
            <person name="Kuo A."/>
            <person name="Liang C."/>
            <person name="Lipzen A."/>
            <person name="Lutzoni F."/>
            <person name="Magnuson J."/>
            <person name="Mondo S."/>
            <person name="Nolan M."/>
            <person name="Ohm R."/>
            <person name="Pangilinan J."/>
            <person name="Park H.-J."/>
            <person name="Ramirez L."/>
            <person name="Alfaro M."/>
            <person name="Sun H."/>
            <person name="Tritt A."/>
            <person name="Yoshinaga Y."/>
            <person name="Zwiers L.-H."/>
            <person name="Turgeon B."/>
            <person name="Goodwin S."/>
            <person name="Spatafora J."/>
            <person name="Crous P."/>
            <person name="Grigoriev I."/>
        </authorList>
    </citation>
    <scope>NUCLEOTIDE SEQUENCE</scope>
    <source>
        <strain evidence="6">CBS 113979</strain>
    </source>
</reference>
<comment type="subcellular location">
    <subcellularLocation>
        <location evidence="1">Nucleus</location>
    </subcellularLocation>
</comment>
<accession>A0A6G1GL26</accession>
<dbReference type="Proteomes" id="UP000800041">
    <property type="component" value="Unassembled WGS sequence"/>
</dbReference>
<evidence type="ECO:0000256" key="1">
    <source>
        <dbReference type="ARBA" id="ARBA00004123"/>
    </source>
</evidence>